<reference evidence="4" key="1">
    <citation type="submission" date="2018-05" db="EMBL/GenBank/DDBJ databases">
        <authorList>
            <person name="Deangelis K."/>
            <person name="Huntemann M."/>
            <person name="Clum A."/>
            <person name="Pillay M."/>
            <person name="Palaniappan K."/>
            <person name="Varghese N."/>
            <person name="Mikhailova N."/>
            <person name="Stamatis D."/>
            <person name="Reddy T."/>
            <person name="Daum C."/>
            <person name="Shapiro N."/>
            <person name="Ivanova N."/>
            <person name="Kyrpides N."/>
            <person name="Woyke T."/>
        </authorList>
    </citation>
    <scope>NUCLEOTIDE SEQUENCE [LARGE SCALE GENOMIC DNA]</scope>
    <source>
        <strain evidence="4">GAS496</strain>
    </source>
</reference>
<evidence type="ECO:0000256" key="1">
    <source>
        <dbReference type="SAM" id="MobiDB-lite"/>
    </source>
</evidence>
<feature type="transmembrane region" description="Helical" evidence="2">
    <location>
        <begin position="179"/>
        <end position="198"/>
    </location>
</feature>
<feature type="transmembrane region" description="Helical" evidence="2">
    <location>
        <begin position="44"/>
        <end position="72"/>
    </location>
</feature>
<feature type="transmembrane region" description="Helical" evidence="2">
    <location>
        <begin position="84"/>
        <end position="107"/>
    </location>
</feature>
<keyword evidence="2" id="KW-0472">Membrane</keyword>
<feature type="transmembrane region" description="Helical" evidence="2">
    <location>
        <begin position="151"/>
        <end position="172"/>
    </location>
</feature>
<accession>A0A318HM21</accession>
<proteinExistence type="predicted"/>
<keyword evidence="2" id="KW-0812">Transmembrane</keyword>
<protein>
    <submittedName>
        <fullName evidence="3">Uncharacterized protein</fullName>
    </submittedName>
</protein>
<sequence>MEMTSEFDRDGKGDGVDTTFLPGLPRDQGDLEDGRRAQRQADRWLITGTLLMGTLVLALVGLPIFVWGLVLLRRARRAGLSVRPLIVTLIGYVIILDGGLNSLGWALDVFANHSLISRTFFSAWGNLMDGGYFWHYNELSMGGAGAPGEKSWVLICVLVVFPMRMAAAIGFLRMRRWGLQWMIVTCWFGVVVWLGYIINMTVYADVRYAGVALPVLGWWLYNVFYITPFLAIPYLHTVDRKIFASDADDEPVKVESTAAEVSSDIDSLPPGTTPSYARMHKGIKWGLYVCLVGLVIDGALTIPLVAIWYGWPTLSPTQICSELMKVRYSDDTLECQQPYPLGGPPFGGAPEAANQRTAHDKWGIQPVPEYPRLGFRELVTIHEHRLAETHPEPPK</sequence>
<dbReference type="AlphaFoldDB" id="A0A318HM21"/>
<dbReference type="Proteomes" id="UP000247781">
    <property type="component" value="Unassembled WGS sequence"/>
</dbReference>
<organism evidence="3 4">
    <name type="scientific">Mycolicibacterium moriokaense</name>
    <dbReference type="NCBI Taxonomy" id="39691"/>
    <lineage>
        <taxon>Bacteria</taxon>
        <taxon>Bacillati</taxon>
        <taxon>Actinomycetota</taxon>
        <taxon>Actinomycetes</taxon>
        <taxon>Mycobacteriales</taxon>
        <taxon>Mycobacteriaceae</taxon>
        <taxon>Mycolicibacterium</taxon>
    </lineage>
</organism>
<comment type="caution">
    <text evidence="3">The sequence shown here is derived from an EMBL/GenBank/DDBJ whole genome shotgun (WGS) entry which is preliminary data.</text>
</comment>
<feature type="transmembrane region" description="Helical" evidence="2">
    <location>
        <begin position="218"/>
        <end position="235"/>
    </location>
</feature>
<dbReference type="EMBL" id="QJJU01000011">
    <property type="protein sequence ID" value="PXX07421.1"/>
    <property type="molecule type" value="Genomic_DNA"/>
</dbReference>
<keyword evidence="2" id="KW-1133">Transmembrane helix</keyword>
<feature type="compositionally biased region" description="Basic and acidic residues" evidence="1">
    <location>
        <begin position="1"/>
        <end position="15"/>
    </location>
</feature>
<gene>
    <name evidence="3" type="ORF">C8E89_111205</name>
</gene>
<evidence type="ECO:0000256" key="2">
    <source>
        <dbReference type="SAM" id="Phobius"/>
    </source>
</evidence>
<name>A0A318HM21_9MYCO</name>
<keyword evidence="4" id="KW-1185">Reference proteome</keyword>
<reference evidence="3 4" key="2">
    <citation type="submission" date="2018-06" db="EMBL/GenBank/DDBJ databases">
        <title>Sequencing of bacterial isolates from soil warming experiment in Harvard Forest, Massachusetts, USA.</title>
        <authorList>
            <person name="Deangelis K.PhD."/>
        </authorList>
    </citation>
    <scope>NUCLEOTIDE SEQUENCE [LARGE SCALE GENOMIC DNA]</scope>
    <source>
        <strain evidence="3 4">GAS496</strain>
    </source>
</reference>
<feature type="region of interest" description="Disordered" evidence="1">
    <location>
        <begin position="1"/>
        <end position="33"/>
    </location>
</feature>
<feature type="transmembrane region" description="Helical" evidence="2">
    <location>
        <begin position="285"/>
        <end position="311"/>
    </location>
</feature>
<evidence type="ECO:0000313" key="4">
    <source>
        <dbReference type="Proteomes" id="UP000247781"/>
    </source>
</evidence>
<evidence type="ECO:0000313" key="3">
    <source>
        <dbReference type="EMBL" id="PXX07421.1"/>
    </source>
</evidence>